<gene>
    <name evidence="6" type="primary">bamD</name>
    <name evidence="8" type="ORF">DIZ78_10395</name>
</gene>
<name>A0A370DMJ3_9GAMM</name>
<sequence length="272" mass="31855">MHTFRFLWILTFLFTSGCSLLPEQIDQTKDWSASQFYSEAKEAMRDSDYDQAIKYYEGLEARFPFGRFATQSQLDIIYAYYKNNEPDSVTAAADRFIKLHPQNPYVDYAYYLKGLTNYNRDHSFTSRFIPSDPSQRDPGAALESFKDFEQLLLLYPGSKYADDARQRMRYLRNNLAKYQIHVARYYMKRDAYLAAANRANRVVANFQRSTAVQEALEIMVEAYTRLEMEDLANDAKRVLTLNQQKGTFDVPGQDDDESLTETIWNFFELDKN</sequence>
<evidence type="ECO:0000256" key="2">
    <source>
        <dbReference type="ARBA" id="ARBA00023136"/>
    </source>
</evidence>
<dbReference type="FunFam" id="1.25.40.10:FF:000419">
    <property type="entry name" value="Outer membrane protein assembly factor BamD"/>
    <property type="match status" value="1"/>
</dbReference>
<evidence type="ECO:0000259" key="7">
    <source>
        <dbReference type="Pfam" id="PF13525"/>
    </source>
</evidence>
<keyword evidence="1 6" id="KW-0732">Signal</keyword>
<dbReference type="HAMAP" id="MF_00922">
    <property type="entry name" value="OM_assembly_BamD"/>
    <property type="match status" value="1"/>
</dbReference>
<comment type="subunit">
    <text evidence="6">Part of the Bam complex.</text>
</comment>
<dbReference type="InterPro" id="IPR017689">
    <property type="entry name" value="BamD"/>
</dbReference>
<dbReference type="PANTHER" id="PTHR37423">
    <property type="entry name" value="SOLUBLE LYTIC MUREIN TRANSGLYCOSYLASE-RELATED"/>
    <property type="match status" value="1"/>
</dbReference>
<evidence type="ECO:0000256" key="3">
    <source>
        <dbReference type="ARBA" id="ARBA00023139"/>
    </source>
</evidence>
<dbReference type="AlphaFoldDB" id="A0A370DMJ3"/>
<comment type="subcellular location">
    <subcellularLocation>
        <location evidence="6">Cell outer membrane</location>
        <topology evidence="6">Lipid-anchor</topology>
    </subcellularLocation>
</comment>
<keyword evidence="2 6" id="KW-0472">Membrane</keyword>
<evidence type="ECO:0000313" key="8">
    <source>
        <dbReference type="EMBL" id="RDH85366.1"/>
    </source>
</evidence>
<keyword evidence="5 6" id="KW-0449">Lipoprotein</keyword>
<keyword evidence="3 6" id="KW-0564">Palmitate</keyword>
<dbReference type="InterPro" id="IPR011990">
    <property type="entry name" value="TPR-like_helical_dom_sf"/>
</dbReference>
<organism evidence="8 9">
    <name type="scientific">endosymbiont of Escarpia spicata</name>
    <dbReference type="NCBI Taxonomy" id="2200908"/>
    <lineage>
        <taxon>Bacteria</taxon>
        <taxon>Pseudomonadati</taxon>
        <taxon>Pseudomonadota</taxon>
        <taxon>Gammaproteobacteria</taxon>
        <taxon>sulfur-oxidizing symbionts</taxon>
    </lineage>
</organism>
<comment type="caution">
    <text evidence="8">The sequence shown here is derived from an EMBL/GenBank/DDBJ whole genome shotgun (WGS) entry which is preliminary data.</text>
</comment>
<reference evidence="8 9" key="1">
    <citation type="journal article" date="2018" name="ISME J.">
        <title>Endosymbiont genomes yield clues of tubeworm success.</title>
        <authorList>
            <person name="Li Y."/>
            <person name="Liles M.R."/>
            <person name="Halanych K.M."/>
        </authorList>
    </citation>
    <scope>NUCLEOTIDE SEQUENCE [LARGE SCALE GENOMIC DNA]</scope>
    <source>
        <strain evidence="8">A1462</strain>
    </source>
</reference>
<evidence type="ECO:0000256" key="1">
    <source>
        <dbReference type="ARBA" id="ARBA00022729"/>
    </source>
</evidence>
<dbReference type="GO" id="GO:1990063">
    <property type="term" value="C:Bam protein complex"/>
    <property type="evidence" value="ECO:0007669"/>
    <property type="project" value="TreeGrafter"/>
</dbReference>
<evidence type="ECO:0000313" key="9">
    <source>
        <dbReference type="Proteomes" id="UP000254771"/>
    </source>
</evidence>
<dbReference type="PROSITE" id="PS51257">
    <property type="entry name" value="PROKAR_LIPOPROTEIN"/>
    <property type="match status" value="1"/>
</dbReference>
<dbReference type="EMBL" id="QFXE01000013">
    <property type="protein sequence ID" value="RDH85366.1"/>
    <property type="molecule type" value="Genomic_DNA"/>
</dbReference>
<proteinExistence type="inferred from homology"/>
<dbReference type="Proteomes" id="UP000254771">
    <property type="component" value="Unassembled WGS sequence"/>
</dbReference>
<comment type="function">
    <text evidence="6">Part of the outer membrane protein assembly complex, which is involved in assembly and insertion of beta-barrel proteins into the outer membrane.</text>
</comment>
<protein>
    <recommendedName>
        <fullName evidence="6">Outer membrane protein assembly factor BamD</fullName>
    </recommendedName>
</protein>
<dbReference type="PANTHER" id="PTHR37423:SF1">
    <property type="entry name" value="OUTER MEMBRANE PROTEIN ASSEMBLY FACTOR BAMD"/>
    <property type="match status" value="1"/>
</dbReference>
<evidence type="ECO:0000256" key="5">
    <source>
        <dbReference type="ARBA" id="ARBA00023288"/>
    </source>
</evidence>
<dbReference type="GO" id="GO:0043165">
    <property type="term" value="P:Gram-negative-bacterium-type cell outer membrane assembly"/>
    <property type="evidence" value="ECO:0007669"/>
    <property type="project" value="UniProtKB-UniRule"/>
</dbReference>
<dbReference type="InterPro" id="IPR039565">
    <property type="entry name" value="BamD-like"/>
</dbReference>
<dbReference type="GO" id="GO:0051205">
    <property type="term" value="P:protein insertion into membrane"/>
    <property type="evidence" value="ECO:0007669"/>
    <property type="project" value="UniProtKB-UniRule"/>
</dbReference>
<comment type="similarity">
    <text evidence="6">Belongs to the BamD family.</text>
</comment>
<dbReference type="CDD" id="cd15830">
    <property type="entry name" value="BamD"/>
    <property type="match status" value="1"/>
</dbReference>
<dbReference type="SUPFAM" id="SSF48452">
    <property type="entry name" value="TPR-like"/>
    <property type="match status" value="1"/>
</dbReference>
<dbReference type="Pfam" id="PF13525">
    <property type="entry name" value="YfiO"/>
    <property type="match status" value="1"/>
</dbReference>
<keyword evidence="4 6" id="KW-0998">Cell outer membrane</keyword>
<evidence type="ECO:0000256" key="4">
    <source>
        <dbReference type="ARBA" id="ARBA00023237"/>
    </source>
</evidence>
<dbReference type="Gene3D" id="1.25.40.10">
    <property type="entry name" value="Tetratricopeptide repeat domain"/>
    <property type="match status" value="1"/>
</dbReference>
<dbReference type="NCBIfam" id="TIGR03302">
    <property type="entry name" value="OM_YfiO"/>
    <property type="match status" value="1"/>
</dbReference>
<keyword evidence="9" id="KW-1185">Reference proteome</keyword>
<evidence type="ECO:0000256" key="6">
    <source>
        <dbReference type="HAMAP-Rule" id="MF_00922"/>
    </source>
</evidence>
<feature type="domain" description="Outer membrane lipoprotein BamD-like" evidence="7">
    <location>
        <begin position="31"/>
        <end position="236"/>
    </location>
</feature>
<accession>A0A370DMJ3</accession>